<dbReference type="PANTHER" id="PTHR10098">
    <property type="entry name" value="RAPSYN-RELATED"/>
    <property type="match status" value="1"/>
</dbReference>
<dbReference type="InterPro" id="IPR006597">
    <property type="entry name" value="Sel1-like"/>
</dbReference>
<keyword evidence="3" id="KW-1185">Reference proteome</keyword>
<comment type="caution">
    <text evidence="2">The sequence shown here is derived from an EMBL/GenBank/DDBJ whole genome shotgun (WGS) entry which is preliminary data.</text>
</comment>
<proteinExistence type="predicted"/>
<organism evidence="2 3">
    <name type="scientific">Okeania hirsuta</name>
    <dbReference type="NCBI Taxonomy" id="1458930"/>
    <lineage>
        <taxon>Bacteria</taxon>
        <taxon>Bacillati</taxon>
        <taxon>Cyanobacteriota</taxon>
        <taxon>Cyanophyceae</taxon>
        <taxon>Oscillatoriophycideae</taxon>
        <taxon>Oscillatoriales</taxon>
        <taxon>Microcoleaceae</taxon>
        <taxon>Okeania</taxon>
    </lineage>
</organism>
<reference evidence="2 3" key="1">
    <citation type="journal article" date="2018" name="ACS Chem. Biol.">
        <title>Ketoreductase domain dysfunction expands chemodiversity: malyngamide biosynthesis in the cyanobacterium Okeania hirsuta.</title>
        <authorList>
            <person name="Moss N.A."/>
            <person name="Leao T."/>
            <person name="Rankin M."/>
            <person name="McCullough T.M."/>
            <person name="Qu P."/>
            <person name="Korobeynikov A."/>
            <person name="Smith J.L."/>
            <person name="Gerwick L."/>
            <person name="Gerwick W.H."/>
        </authorList>
    </citation>
    <scope>NUCLEOTIDE SEQUENCE [LARGE SCALE GENOMIC DNA]</scope>
    <source>
        <strain evidence="2 3">PAB10Feb10-1</strain>
    </source>
</reference>
<evidence type="ECO:0000313" key="2">
    <source>
        <dbReference type="EMBL" id="RQH27434.1"/>
    </source>
</evidence>
<sequence>MNQNRIQAYINLIQQLLNSPTERKDKILATNQKLLDKGLLQTIIMMAQTSAEKGNEEAQELLLTFAVELSEKLDISITENTSATATPLEYLEFLTQVLQATHESKNNPQIIHPILQENLNKLDQGLVETLQTWATSTLVEIKPEEAHSIAADIVNFSNQIQEFTLGDKADNLEIAITGYKTALTVYNNAYKTHNWVSIINNLGTAYLNRIYGDKSVNIEQVIEIYQSALKLIDREDIPQDWARIQSNLGNAYSHRIEGDKAKNIEQSIIAYERALEIITQENFPQQWATIQNNLANTYLTRITGKVGDNIELAINAYQKALQMIDREKNSLDWAVTQSNLGNAYLNRMTENVEKNIEQAITAYQQALKIINRENKPYQWANIQKNLGIAYLNRFIGQKSKNIELAITAYQQALTEITPIDSLLDWVIISINLGTAYLHRDTAEIIENIELSIVVYQQVLQVINPEKFALWWGIIQKNLGDAYSYKVRENKVIENIENIADFYQNIELAITAYQQALNIFTVESFPLECLQIYRKLGDLGFQNENWQLAIESYQIAIKLLETTQSLANTEISYKEMLAESIYMYGNIVECYVKIEEYEQALEYVEASRSRRLVELMMINDIYKNEEKPAEVEEYYDLQQQINQLNFDTTRINKPITVGSRFSIKEIKSENQEKIALLKEKQQKIWQKIWNSDRVLAEQLQVTYLSFSEIQQLVKDKQTAIIDFYSTRNNTYIFLLNQQQLTVHICQGEGIDKLQTWIHDNWLKLHAENSSEWQNQMEAFLSELSEKLEFNQLIKQLNEIKELIIIPHLYLHQIPYVALPVTREKETKYLCDYFRLRILPSCQILNYCSERTLINNPRKIGIVETPITNKFYTRYECETLANMYLISPQKRLQYSQAKINNYHNFIQQVQVLHSSHISQVNLVNPLSSKLKLFDGDIVLSKVFAWRLPELFDVFLSSCEINLNQTKISDDILTFASAFISAGARHIISSLWLVEDLATALFCIFYYQHRQKYSCSEALKKAQNQLRYLTGTQLSSYRKQLEGYLEQYMKQENSEKIQQKKELLSWFCQQSLPFTHPYYWAGFISQGIS</sequence>
<evidence type="ECO:0000313" key="3">
    <source>
        <dbReference type="Proteomes" id="UP000269154"/>
    </source>
</evidence>
<dbReference type="InterPro" id="IPR019734">
    <property type="entry name" value="TPR_rpt"/>
</dbReference>
<dbReference type="InterPro" id="IPR011990">
    <property type="entry name" value="TPR-like_helical_dom_sf"/>
</dbReference>
<dbReference type="InterPro" id="IPR024983">
    <property type="entry name" value="CHAT_dom"/>
</dbReference>
<evidence type="ECO:0000259" key="1">
    <source>
        <dbReference type="Pfam" id="PF12770"/>
    </source>
</evidence>
<accession>A0A3N6NS90</accession>
<dbReference type="Gene3D" id="1.25.40.10">
    <property type="entry name" value="Tetratricopeptide repeat domain"/>
    <property type="match status" value="4"/>
</dbReference>
<dbReference type="OrthoDB" id="433986at2"/>
<dbReference type="RefSeq" id="WP_124146914.1">
    <property type="nucleotide sequence ID" value="NZ_CAWOKI010000205.1"/>
</dbReference>
<dbReference type="SMART" id="SM00671">
    <property type="entry name" value="SEL1"/>
    <property type="match status" value="4"/>
</dbReference>
<dbReference type="AlphaFoldDB" id="A0A3N6NS90"/>
<dbReference type="PANTHER" id="PTHR10098:SF112">
    <property type="entry name" value="SLR0380 PROTEIN"/>
    <property type="match status" value="1"/>
</dbReference>
<name>A0A3N6NS90_9CYAN</name>
<dbReference type="SMART" id="SM00028">
    <property type="entry name" value="TPR"/>
    <property type="match status" value="5"/>
</dbReference>
<gene>
    <name evidence="2" type="ORF">D5R40_27780</name>
</gene>
<protein>
    <submittedName>
        <fullName evidence="2">CHAT domain-containing protein</fullName>
    </submittedName>
</protein>
<dbReference type="Proteomes" id="UP000269154">
    <property type="component" value="Unassembled WGS sequence"/>
</dbReference>
<dbReference type="EMBL" id="RCBY01000258">
    <property type="protein sequence ID" value="RQH27434.1"/>
    <property type="molecule type" value="Genomic_DNA"/>
</dbReference>
<dbReference type="SUPFAM" id="SSF48452">
    <property type="entry name" value="TPR-like"/>
    <property type="match status" value="2"/>
</dbReference>
<feature type="domain" description="CHAT" evidence="1">
    <location>
        <begin position="779"/>
        <end position="1084"/>
    </location>
</feature>
<dbReference type="Pfam" id="PF12770">
    <property type="entry name" value="CHAT"/>
    <property type="match status" value="1"/>
</dbReference>